<comment type="caution">
    <text evidence="3">The sequence shown here is derived from an EMBL/GenBank/DDBJ whole genome shotgun (WGS) entry which is preliminary data.</text>
</comment>
<evidence type="ECO:0000256" key="2">
    <source>
        <dbReference type="SAM" id="SignalP"/>
    </source>
</evidence>
<dbReference type="STRING" id="997884.HMPREF1068_02078"/>
<evidence type="ECO:0000256" key="1">
    <source>
        <dbReference type="SAM" id="Coils"/>
    </source>
</evidence>
<feature type="coiled-coil region" evidence="1">
    <location>
        <begin position="322"/>
        <end position="349"/>
    </location>
</feature>
<reference evidence="3 4" key="1">
    <citation type="submission" date="2012-02" db="EMBL/GenBank/DDBJ databases">
        <title>The Genome Sequence of Bacteroides nordii CL02T12C05.</title>
        <authorList>
            <consortium name="The Broad Institute Genome Sequencing Platform"/>
            <person name="Earl A."/>
            <person name="Ward D."/>
            <person name="Feldgarden M."/>
            <person name="Gevers D."/>
            <person name="Zitomersky N.L."/>
            <person name="Coyne M.J."/>
            <person name="Comstock L.E."/>
            <person name="Young S.K."/>
            <person name="Zeng Q."/>
            <person name="Gargeya S."/>
            <person name="Fitzgerald M."/>
            <person name="Haas B."/>
            <person name="Abouelleil A."/>
            <person name="Alvarado L."/>
            <person name="Arachchi H.M."/>
            <person name="Berlin A."/>
            <person name="Chapman S.B."/>
            <person name="Gearin G."/>
            <person name="Goldberg J."/>
            <person name="Griggs A."/>
            <person name="Gujja S."/>
            <person name="Hansen M."/>
            <person name="Heiman D."/>
            <person name="Howarth C."/>
            <person name="Larimer J."/>
            <person name="Lui A."/>
            <person name="MacDonald P.J.P."/>
            <person name="McCowen C."/>
            <person name="Montmayeur A."/>
            <person name="Murphy C."/>
            <person name="Neiman D."/>
            <person name="Pearson M."/>
            <person name="Priest M."/>
            <person name="Roberts A."/>
            <person name="Saif S."/>
            <person name="Shea T."/>
            <person name="Sisk P."/>
            <person name="Stolte C."/>
            <person name="Sykes S."/>
            <person name="Wortman J."/>
            <person name="Nusbaum C."/>
            <person name="Birren B."/>
        </authorList>
    </citation>
    <scope>NUCLEOTIDE SEQUENCE [LARGE SCALE GENOMIC DNA]</scope>
    <source>
        <strain evidence="3 4">CL02T12C05</strain>
    </source>
</reference>
<dbReference type="Proteomes" id="UP000003089">
    <property type="component" value="Unassembled WGS sequence"/>
</dbReference>
<dbReference type="eggNOG" id="COG1044">
    <property type="taxonomic scope" value="Bacteria"/>
</dbReference>
<evidence type="ECO:0008006" key="5">
    <source>
        <dbReference type="Google" id="ProtNLM"/>
    </source>
</evidence>
<dbReference type="PATRIC" id="fig|997884.3.peg.2112"/>
<keyword evidence="1" id="KW-0175">Coiled coil</keyword>
<name>I9S9R1_9BACE</name>
<feature type="signal peptide" evidence="2">
    <location>
        <begin position="1"/>
        <end position="22"/>
    </location>
</feature>
<proteinExistence type="predicted"/>
<gene>
    <name evidence="3" type="ORF">HMPREF1068_02078</name>
</gene>
<dbReference type="EMBL" id="AGXS01000015">
    <property type="protein sequence ID" value="EIY52531.1"/>
    <property type="molecule type" value="Genomic_DNA"/>
</dbReference>
<accession>I9S9R1</accession>
<evidence type="ECO:0000313" key="4">
    <source>
        <dbReference type="Proteomes" id="UP000003089"/>
    </source>
</evidence>
<dbReference type="RefSeq" id="WP_007485181.1">
    <property type="nucleotide sequence ID" value="NZ_JH724314.1"/>
</dbReference>
<keyword evidence="2" id="KW-0732">Signal</keyword>
<sequence length="349" mass="38477">MKKILYQLVVFILSLLAMNASAQTATSLEVNDTRDVSESPNSYGEKAIRADLKFLTTSGISTAYGFTTNLTISPGFNGTAGYISQLSFNNNGVFYRNGDFFSSSWNGWHKILMSDLFGNVNLEKLKVTDSFEFGNELDNTNSTFIIQGPNSPTGEASKRDIIFNFKNAGQSGIRAFRGDEWGTFLQLMTSQPRDATGMPRVRMHIDQYGKIGVGTVNPSSEFDVNGTISSHNLLTSGSIGIGTVNTEGYKLAVNGIIRAKEIKVESDWADFVFKKDYKLPTLKEVETHINENGTLPGIPSEAEVKANGVNLAETNALLLQKIEELTLYIIQQEKRMESMEAEIKSIRSN</sequence>
<dbReference type="HOGENOM" id="CLU_044440_0_0_10"/>
<protein>
    <recommendedName>
        <fullName evidence="5">Peptidase S74 domain-containing protein</fullName>
    </recommendedName>
</protein>
<dbReference type="AlphaFoldDB" id="I9S9R1"/>
<keyword evidence="4" id="KW-1185">Reference proteome</keyword>
<organism evidence="3 4">
    <name type="scientific">Bacteroides nordii CL02T12C05</name>
    <dbReference type="NCBI Taxonomy" id="997884"/>
    <lineage>
        <taxon>Bacteria</taxon>
        <taxon>Pseudomonadati</taxon>
        <taxon>Bacteroidota</taxon>
        <taxon>Bacteroidia</taxon>
        <taxon>Bacteroidales</taxon>
        <taxon>Bacteroidaceae</taxon>
        <taxon>Bacteroides</taxon>
    </lineage>
</organism>
<feature type="chain" id="PRO_5003725613" description="Peptidase S74 domain-containing protein" evidence="2">
    <location>
        <begin position="23"/>
        <end position="349"/>
    </location>
</feature>
<evidence type="ECO:0000313" key="3">
    <source>
        <dbReference type="EMBL" id="EIY52531.1"/>
    </source>
</evidence>